<reference evidence="1" key="1">
    <citation type="submission" date="2023-04" db="EMBL/GenBank/DDBJ databases">
        <title>Draft Genome sequencing of Naganishia species isolated from polar environments using Oxford Nanopore Technology.</title>
        <authorList>
            <person name="Leo P."/>
            <person name="Venkateswaran K."/>
        </authorList>
    </citation>
    <scope>NUCLEOTIDE SEQUENCE</scope>
    <source>
        <strain evidence="1">MNA-CCFEE 5423</strain>
    </source>
</reference>
<proteinExistence type="predicted"/>
<evidence type="ECO:0000313" key="2">
    <source>
        <dbReference type="Proteomes" id="UP001227268"/>
    </source>
</evidence>
<gene>
    <name evidence="1" type="ORF">QFC21_006364</name>
</gene>
<comment type="caution">
    <text evidence="1">The sequence shown here is derived from an EMBL/GenBank/DDBJ whole genome shotgun (WGS) entry which is preliminary data.</text>
</comment>
<dbReference type="Proteomes" id="UP001227268">
    <property type="component" value="Unassembled WGS sequence"/>
</dbReference>
<sequence length="421" mass="46468">MSSPPPPATHRITRHSTPLRHLRLFNPTIVHLHPTTPGTNAETGTHDGVLEREKSITWSSRKARKGRYAPKEHQIHNPHQHQQRSTSSSSSSSPSSTTSNGNAELADSDTKSLLGTAVIRLKSVESEFKPHLDADISFWIAVAFTVGSVVWVFNGFLVLLPFYHSSLNPTTYFRSAAALAFLGGTIFEIGSYLMVVEAINRGRESNFGASLYHLAHPHRTTSSSTSTNDTVQHHRGSSNSSSSEKMVTPGDAEKCGGGGGDRWIDDTTLPEKQKFLWWGKPQWHDIGYLAAFVQLCAASIFWVATLTGLPGVIPGFPSSDPSVAITDVFFWTPQVIGGTGFIISALLLMLEVQTKWWKPALGDIGWHRFMICGAFGYSPVERWVEQSDLSTFWGSWSFLIGSVMQLYEVIWREPTPVDMKA</sequence>
<accession>A0ACC2V341</accession>
<organism evidence="1 2">
    <name type="scientific">Naganishia friedmannii</name>
    <dbReference type="NCBI Taxonomy" id="89922"/>
    <lineage>
        <taxon>Eukaryota</taxon>
        <taxon>Fungi</taxon>
        <taxon>Dikarya</taxon>
        <taxon>Basidiomycota</taxon>
        <taxon>Agaricomycotina</taxon>
        <taxon>Tremellomycetes</taxon>
        <taxon>Filobasidiales</taxon>
        <taxon>Filobasidiaceae</taxon>
        <taxon>Naganishia</taxon>
    </lineage>
</organism>
<keyword evidence="2" id="KW-1185">Reference proteome</keyword>
<name>A0ACC2V341_9TREE</name>
<dbReference type="EMBL" id="JASBWT010000030">
    <property type="protein sequence ID" value="KAJ9093530.1"/>
    <property type="molecule type" value="Genomic_DNA"/>
</dbReference>
<evidence type="ECO:0000313" key="1">
    <source>
        <dbReference type="EMBL" id="KAJ9093530.1"/>
    </source>
</evidence>
<protein>
    <submittedName>
        <fullName evidence="1">Uncharacterized protein</fullName>
    </submittedName>
</protein>